<feature type="non-terminal residue" evidence="5">
    <location>
        <position position="1"/>
    </location>
</feature>
<dbReference type="InterPro" id="IPR000014">
    <property type="entry name" value="PAS"/>
</dbReference>
<dbReference type="PROSITE" id="PS50123">
    <property type="entry name" value="CHER"/>
    <property type="match status" value="1"/>
</dbReference>
<keyword evidence="1" id="KW-0175">Coiled coil</keyword>
<dbReference type="InterPro" id="IPR050903">
    <property type="entry name" value="Bact_Chemotaxis_MeTrfase"/>
</dbReference>
<feature type="domain" description="PAC" evidence="3">
    <location>
        <begin position="656"/>
        <end position="701"/>
    </location>
</feature>
<dbReference type="PROSITE" id="PS50113">
    <property type="entry name" value="PAC"/>
    <property type="match status" value="2"/>
</dbReference>
<dbReference type="InterPro" id="IPR000780">
    <property type="entry name" value="CheR_MeTrfase"/>
</dbReference>
<dbReference type="GO" id="GO:0006355">
    <property type="term" value="P:regulation of DNA-templated transcription"/>
    <property type="evidence" value="ECO:0007669"/>
    <property type="project" value="InterPro"/>
</dbReference>
<dbReference type="GO" id="GO:0008757">
    <property type="term" value="F:S-adenosylmethionine-dependent methyltransferase activity"/>
    <property type="evidence" value="ECO:0007669"/>
    <property type="project" value="InterPro"/>
</dbReference>
<dbReference type="Gene3D" id="3.40.50.150">
    <property type="entry name" value="Vaccinia Virus protein VP39"/>
    <property type="match status" value="1"/>
</dbReference>
<dbReference type="InterPro" id="IPR035965">
    <property type="entry name" value="PAS-like_dom_sf"/>
</dbReference>
<dbReference type="SMART" id="SM00138">
    <property type="entry name" value="MeTrc"/>
    <property type="match status" value="1"/>
</dbReference>
<dbReference type="PROSITE" id="PS50112">
    <property type="entry name" value="PAS"/>
    <property type="match status" value="1"/>
</dbReference>
<dbReference type="NCBIfam" id="TIGR00229">
    <property type="entry name" value="sensory_box"/>
    <property type="match status" value="1"/>
</dbReference>
<proteinExistence type="predicted"/>
<dbReference type="Gene3D" id="3.30.450.20">
    <property type="entry name" value="PAS domain"/>
    <property type="match status" value="2"/>
</dbReference>
<dbReference type="EMBL" id="WJJP01000365">
    <property type="protein sequence ID" value="MBD3325158.1"/>
    <property type="molecule type" value="Genomic_DNA"/>
</dbReference>
<dbReference type="Pfam" id="PF01739">
    <property type="entry name" value="CheR"/>
    <property type="match status" value="1"/>
</dbReference>
<gene>
    <name evidence="5" type="ORF">GF339_11275</name>
</gene>
<dbReference type="InterPro" id="IPR022642">
    <property type="entry name" value="CheR_C"/>
</dbReference>
<accession>A0A9D5JW04</accession>
<evidence type="ECO:0000259" key="4">
    <source>
        <dbReference type="PROSITE" id="PS50123"/>
    </source>
</evidence>
<dbReference type="SUPFAM" id="SSF53335">
    <property type="entry name" value="S-adenosyl-L-methionine-dependent methyltransferases"/>
    <property type="match status" value="1"/>
</dbReference>
<reference evidence="5" key="1">
    <citation type="submission" date="2019-11" db="EMBL/GenBank/DDBJ databases">
        <title>Microbial mats filling the niche in hypersaline microbial mats.</title>
        <authorList>
            <person name="Wong H.L."/>
            <person name="Macleod F.I."/>
            <person name="White R.A. III"/>
            <person name="Burns B.P."/>
        </authorList>
    </citation>
    <scope>NUCLEOTIDE SEQUENCE</scope>
    <source>
        <strain evidence="5">Rbin_158</strain>
    </source>
</reference>
<dbReference type="Proteomes" id="UP000649604">
    <property type="component" value="Unassembled WGS sequence"/>
</dbReference>
<sequence>ILAEELLINVTKFFRDPEAFEYLQEHVLPEIFTNRAADTPVRIWVIGCSTGEEAYSLAILFREYLESQSQEIEVKIFATDIDKPSLNKASAGLYPDTIAVDVPPQRLKKYFTHKGQTYQVSEQLRKMVIFADQNLLRDAPFNKIDLVTCRNLLIYLEPRAQKQALSYIHFALKPQGVLFLGKSETVGGMSHHFTAVSNTFKVYKKFGHRDLSVAERKDLFTLRKPANFPVAPSRASAQQPVDTRQRDPDTLYKILMEPYEPPAILINSQNEAEFFFGDVAQYVNIPRGKANFDILALLRNELSVPVSTALHQARTHQKEVAYREIPLKDGDTLLKKINLLVTPIFKEETTPDWLFIVFEELSQTPRIAQEADLYDPESHSNLRIKELETELQITKQNLQATVEELETSNEELQASNEELLASNEELQSTNEELQSVNEELTTVNAEYQQKLEELTAMTNDFDNLLQSTRVATLFLDTRLNIRKFTADLRALIHIVESDIGRSITHFSHAFNYDTFLADIQDVLRNERFQETEVQTHEGAWYLVRMFPYRGTDNVIEGVVVTFINITSRKETEQTLAESESRYRHLFHSVRDAICVYRITSAQTPGPFVEVNAVGCAMFGYTQEELSEMTFEDLLDPENAREVFPKKWSQLMADGETIFEIRLVVSDGTRIPVEIHANTFVLHQETLVLAMIRDISERSQAQ</sequence>
<dbReference type="AlphaFoldDB" id="A0A9D5JW04"/>
<name>A0A9D5JW04_9BACT</name>
<evidence type="ECO:0000313" key="6">
    <source>
        <dbReference type="Proteomes" id="UP000649604"/>
    </source>
</evidence>
<comment type="caution">
    <text evidence="5">The sequence shown here is derived from an EMBL/GenBank/DDBJ whole genome shotgun (WGS) entry which is preliminary data.</text>
</comment>
<dbReference type="Pfam" id="PF00989">
    <property type="entry name" value="PAS"/>
    <property type="match status" value="1"/>
</dbReference>
<organism evidence="5 6">
    <name type="scientific">candidate division KSB3 bacterium</name>
    <dbReference type="NCBI Taxonomy" id="2044937"/>
    <lineage>
        <taxon>Bacteria</taxon>
        <taxon>candidate division KSB3</taxon>
    </lineage>
</organism>
<dbReference type="InterPro" id="IPR000700">
    <property type="entry name" value="PAS-assoc_C"/>
</dbReference>
<feature type="domain" description="PAS" evidence="2">
    <location>
        <begin position="578"/>
        <end position="642"/>
    </location>
</feature>
<evidence type="ECO:0000256" key="1">
    <source>
        <dbReference type="SAM" id="Coils"/>
    </source>
</evidence>
<dbReference type="SUPFAM" id="SSF55785">
    <property type="entry name" value="PYP-like sensor domain (PAS domain)"/>
    <property type="match status" value="2"/>
</dbReference>
<dbReference type="PANTHER" id="PTHR24422:SF27">
    <property type="entry name" value="PROTEIN-GLUTAMATE O-METHYLTRANSFERASE"/>
    <property type="match status" value="1"/>
</dbReference>
<dbReference type="InterPro" id="IPR013767">
    <property type="entry name" value="PAS_fold"/>
</dbReference>
<protein>
    <submittedName>
        <fullName evidence="5">PAS domain S-box protein</fullName>
    </submittedName>
</protein>
<evidence type="ECO:0000259" key="2">
    <source>
        <dbReference type="PROSITE" id="PS50112"/>
    </source>
</evidence>
<dbReference type="InterPro" id="IPR029063">
    <property type="entry name" value="SAM-dependent_MTases_sf"/>
</dbReference>
<dbReference type="InterPro" id="IPR001610">
    <property type="entry name" value="PAC"/>
</dbReference>
<dbReference type="SMART" id="SM00091">
    <property type="entry name" value="PAS"/>
    <property type="match status" value="2"/>
</dbReference>
<dbReference type="PANTHER" id="PTHR24422">
    <property type="entry name" value="CHEMOTAXIS PROTEIN METHYLTRANSFERASE"/>
    <property type="match status" value="1"/>
</dbReference>
<evidence type="ECO:0000259" key="3">
    <source>
        <dbReference type="PROSITE" id="PS50113"/>
    </source>
</evidence>
<feature type="domain" description="PAC" evidence="3">
    <location>
        <begin position="527"/>
        <end position="577"/>
    </location>
</feature>
<dbReference type="PRINTS" id="PR00996">
    <property type="entry name" value="CHERMTFRASE"/>
</dbReference>
<dbReference type="Pfam" id="PF13596">
    <property type="entry name" value="PAS_10"/>
    <property type="match status" value="1"/>
</dbReference>
<dbReference type="SMART" id="SM00086">
    <property type="entry name" value="PAC"/>
    <property type="match status" value="2"/>
</dbReference>
<evidence type="ECO:0000313" key="5">
    <source>
        <dbReference type="EMBL" id="MBD3325158.1"/>
    </source>
</evidence>
<feature type="coiled-coil region" evidence="1">
    <location>
        <begin position="384"/>
        <end position="457"/>
    </location>
</feature>
<feature type="domain" description="CheR-type methyltransferase" evidence="4">
    <location>
        <begin position="1"/>
        <end position="206"/>
    </location>
</feature>
<dbReference type="CDD" id="cd00130">
    <property type="entry name" value="PAS"/>
    <property type="match status" value="1"/>
</dbReference>
<dbReference type="CDD" id="cd02440">
    <property type="entry name" value="AdoMet_MTases"/>
    <property type="match status" value="1"/>
</dbReference>